<keyword evidence="4" id="KW-0548">Nucleotidyltransferase</keyword>
<feature type="domain" description="Retrotransposon gag" evidence="3">
    <location>
        <begin position="126"/>
        <end position="197"/>
    </location>
</feature>
<feature type="compositionally biased region" description="Low complexity" evidence="2">
    <location>
        <begin position="1530"/>
        <end position="1541"/>
    </location>
</feature>
<dbReference type="InterPro" id="IPR005162">
    <property type="entry name" value="Retrotrans_gag_dom"/>
</dbReference>
<sequence length="1554" mass="175449">MRSRSSSNLVGESSPNPTTSNSKYRNRRRSNQTFILEESPLDTMADQRTMAELLRAPTEGYAEAIVVPPILAEHFELKHSLINMMTSDQFFELEKDNPHDHISWFNKITSTKKYKDVPNSTIKLMLFPFSLVWAARHWLEKEPPRSILTWEDIVSKFINEFFPPSRTTNLLNEISNFQQRFDESFHEAWDRYKDLLPDQDSLNSASVGNLLERRTQDVLTIIENKSKVYNSRNKSIASQVKSSDANSSSSSEIAKLTHAVNQQTSVVTTTMTAILKQFQATPPLASVKAVEDICVTCGGAHPYYQFLAGDGNTFSEFQDNIQGYVSAAAVNYNQAVILKKLPEKLRDLGKFLIPCGFSELKCKDLADLGVSINLTPLSVWKKIGLPELISTRMTLELANMEICTLAGIARDVFVPIRKFTFPTDFVIVDYESDPRVSLILERPFLWTLFALIEVHGEEMILRDGDERLTLNMRHDTSSYSNQPHKESINMINIYNDSYEDYLEDFFAINHLSGNPNFSSHTDLTSPEVINPLSGNTTSSSPEHLLEEFADELALITLPPGNDDLPFDIESNFREIEYLPNHDPTKEMDSILKDSVDECNLADHNNNLVDTIPEMFTDEHTLNYSSPSLYDDVDDDLVELESNNDDVYDDLFDSKEDKIKESKLLIDELDPPRSSDFLPSLEYDSVLYEDFSKVDALPSTNNEDKVFNSGILIYENLFEVTIRETPDKNVKKISISNASLILENFNPPLYELPFHKEVPRTETLLSFSAENEEKVFNPWILTSKGVHTSLLSELSHRGPKAFKVIKIFKSPMEIFPCSYREDIRILNVDSPLLGVNTPRSDEDRLKLMEFMVFLLQKGKSDAAEGFEQIIDFLNGSYIHYALTMNPYIYVSCIKQFWNTASVKLSDDVTRLQALVGRKKIVISEDVIHEILQLDNAKGVVCLPNEEICAGLAQTGYEKPTSWNETPLFEGMIAAREVVEEEIAEEQVQADDAVAATVQETDAEDVANEAIPSTPTPLILPSTPSHDIPSTTQVQSLPLQQPQSTPQALPQGAEFPTHLFQQLEIIKLKARVKRLEKANKVKSSKLRRLKKVGTSHQVVSSDDMEDVFNQGRMIDDLDKDEGIELVVDQVKDADIAETEGRHAANQAKKQAEIYHLDLDHPFKVLSMQEDDSEVQEVVEVVTTAKLITEVVTVATSQVSAASATIFAAKPSIPAPAPTGVAAYTRRRKGVIIRDPKKELSSKTPAETPKLKDKGKGILIETPKPTKKKNQIELDVEYARKLHEEINKDHEEINKDIDWDAAIDHVKQKSKENPQYIKRYQVMKKRPQTESEACKNMMIYLKNTAGYKLDFFKGMSYDEICPIFQARFDAIMRFLFKSREEIEEEDQEVLKSINETPAQKAAKRRKLDEEAQEAKDLKKNLEVVNDEDDDVFIESTPLARKVNIKFKGGLLGSKIHSDVRQEGKEKVFDQEYILLPVLNTISYVPSSNEEVESSPKDDAGKKLIVEPTCIEGGKIVDLGCLDQQMKSTEDSENTNSANSFNTASPTVNTASDKDGTF</sequence>
<accession>A0A6L2P5I0</accession>
<dbReference type="Gene3D" id="2.40.70.10">
    <property type="entry name" value="Acid Proteases"/>
    <property type="match status" value="1"/>
</dbReference>
<protein>
    <submittedName>
        <fullName evidence="4">Reverse transcriptase domain-containing protein</fullName>
    </submittedName>
</protein>
<feature type="coiled-coil region" evidence="1">
    <location>
        <begin position="1397"/>
        <end position="1424"/>
    </location>
</feature>
<dbReference type="PANTHER" id="PTHR33067:SF35">
    <property type="entry name" value="ASPARTIC PEPTIDASE DDI1-TYPE DOMAIN-CONTAINING PROTEIN"/>
    <property type="match status" value="1"/>
</dbReference>
<keyword evidence="1" id="KW-0175">Coiled coil</keyword>
<feature type="region of interest" description="Disordered" evidence="2">
    <location>
        <begin position="1"/>
        <end position="32"/>
    </location>
</feature>
<feature type="region of interest" description="Disordered" evidence="2">
    <location>
        <begin position="1010"/>
        <end position="1049"/>
    </location>
</feature>
<evidence type="ECO:0000256" key="2">
    <source>
        <dbReference type="SAM" id="MobiDB-lite"/>
    </source>
</evidence>
<feature type="region of interest" description="Disordered" evidence="2">
    <location>
        <begin position="1522"/>
        <end position="1554"/>
    </location>
</feature>
<organism evidence="4">
    <name type="scientific">Tanacetum cinerariifolium</name>
    <name type="common">Dalmatian daisy</name>
    <name type="synonym">Chrysanthemum cinerariifolium</name>
    <dbReference type="NCBI Taxonomy" id="118510"/>
    <lineage>
        <taxon>Eukaryota</taxon>
        <taxon>Viridiplantae</taxon>
        <taxon>Streptophyta</taxon>
        <taxon>Embryophyta</taxon>
        <taxon>Tracheophyta</taxon>
        <taxon>Spermatophyta</taxon>
        <taxon>Magnoliopsida</taxon>
        <taxon>eudicotyledons</taxon>
        <taxon>Gunneridae</taxon>
        <taxon>Pentapetalae</taxon>
        <taxon>asterids</taxon>
        <taxon>campanulids</taxon>
        <taxon>Asterales</taxon>
        <taxon>Asteraceae</taxon>
        <taxon>Asteroideae</taxon>
        <taxon>Anthemideae</taxon>
        <taxon>Anthemidinae</taxon>
        <taxon>Tanacetum</taxon>
    </lineage>
</organism>
<keyword evidence="4" id="KW-0695">RNA-directed DNA polymerase</keyword>
<name>A0A6L2P5I0_TANCI</name>
<dbReference type="GO" id="GO:0003964">
    <property type="term" value="F:RNA-directed DNA polymerase activity"/>
    <property type="evidence" value="ECO:0007669"/>
    <property type="project" value="UniProtKB-KW"/>
</dbReference>
<evidence type="ECO:0000256" key="1">
    <source>
        <dbReference type="SAM" id="Coils"/>
    </source>
</evidence>
<dbReference type="CDD" id="cd00303">
    <property type="entry name" value="retropepsin_like"/>
    <property type="match status" value="1"/>
</dbReference>
<dbReference type="EMBL" id="BKCJ010010718">
    <property type="protein sequence ID" value="GEU92829.1"/>
    <property type="molecule type" value="Genomic_DNA"/>
</dbReference>
<evidence type="ECO:0000313" key="4">
    <source>
        <dbReference type="EMBL" id="GEU92829.1"/>
    </source>
</evidence>
<dbReference type="InterPro" id="IPR021109">
    <property type="entry name" value="Peptidase_aspartic_dom_sf"/>
</dbReference>
<reference evidence="4" key="1">
    <citation type="journal article" date="2019" name="Sci. Rep.">
        <title>Draft genome of Tanacetum cinerariifolium, the natural source of mosquito coil.</title>
        <authorList>
            <person name="Yamashiro T."/>
            <person name="Shiraishi A."/>
            <person name="Satake H."/>
            <person name="Nakayama K."/>
        </authorList>
    </citation>
    <scope>NUCLEOTIDE SEQUENCE</scope>
</reference>
<dbReference type="PANTHER" id="PTHR33067">
    <property type="entry name" value="RNA-DIRECTED DNA POLYMERASE-RELATED"/>
    <property type="match status" value="1"/>
</dbReference>
<proteinExistence type="predicted"/>
<keyword evidence="4" id="KW-0808">Transferase</keyword>
<dbReference type="Pfam" id="PF03732">
    <property type="entry name" value="Retrotrans_gag"/>
    <property type="match status" value="1"/>
</dbReference>
<gene>
    <name evidence="4" type="ORF">Tci_064807</name>
</gene>
<feature type="compositionally biased region" description="Polar residues" evidence="2">
    <location>
        <begin position="1"/>
        <end position="19"/>
    </location>
</feature>
<evidence type="ECO:0000259" key="3">
    <source>
        <dbReference type="Pfam" id="PF03732"/>
    </source>
</evidence>
<comment type="caution">
    <text evidence="4">The sequence shown here is derived from an EMBL/GenBank/DDBJ whole genome shotgun (WGS) entry which is preliminary data.</text>
</comment>